<protein>
    <submittedName>
        <fullName evidence="9">Carbohydrate ABC transporter permease</fullName>
    </submittedName>
</protein>
<evidence type="ECO:0000313" key="9">
    <source>
        <dbReference type="EMBL" id="MFD2615437.1"/>
    </source>
</evidence>
<proteinExistence type="inferred from homology"/>
<feature type="transmembrane region" description="Helical" evidence="7">
    <location>
        <begin position="75"/>
        <end position="96"/>
    </location>
</feature>
<dbReference type="Pfam" id="PF00528">
    <property type="entry name" value="BPD_transp_1"/>
    <property type="match status" value="1"/>
</dbReference>
<sequence length="293" mass="32159">MRESLGERIFSNINLILLGLIGLVSLFPFYYVVVVSFTDPKEFVNSSFILFPKSWSLAAYKYILSTDTFIKSLGVSAYLAVVGTALSLIVSAAFGYMLSRKRLFGRRILTIALLITILFSPGIIPNYLVVKELGLMNSLWSIILPGLLSGWNALLLKTFFDGIPESLEEAAYIDGANDLRIFFRIILPLSLPALAAFGLFFAVGYWNSFFNAILYLTDPDKRPLQVLLQGMLVQSETGIGDPGVAAQLSSEQQVPAQTIKMAAVVIATVPILLVYPFLQKHFAKGVMLGSVKG</sequence>
<dbReference type="PANTHER" id="PTHR43744:SF9">
    <property type="entry name" value="POLYGALACTURONAN_RHAMNOGALACTURONAN TRANSPORT SYSTEM PERMEASE PROTEIN YTCP"/>
    <property type="match status" value="1"/>
</dbReference>
<evidence type="ECO:0000256" key="3">
    <source>
        <dbReference type="ARBA" id="ARBA00022475"/>
    </source>
</evidence>
<evidence type="ECO:0000259" key="8">
    <source>
        <dbReference type="PROSITE" id="PS50928"/>
    </source>
</evidence>
<keyword evidence="10" id="KW-1185">Reference proteome</keyword>
<comment type="subcellular location">
    <subcellularLocation>
        <location evidence="1 7">Cell membrane</location>
        <topology evidence="1 7">Multi-pass membrane protein</topology>
    </subcellularLocation>
</comment>
<evidence type="ECO:0000256" key="4">
    <source>
        <dbReference type="ARBA" id="ARBA00022692"/>
    </source>
</evidence>
<evidence type="ECO:0000256" key="6">
    <source>
        <dbReference type="ARBA" id="ARBA00023136"/>
    </source>
</evidence>
<organism evidence="9 10">
    <name type="scientific">Paenibacillus gansuensis</name>
    <dbReference type="NCBI Taxonomy" id="306542"/>
    <lineage>
        <taxon>Bacteria</taxon>
        <taxon>Bacillati</taxon>
        <taxon>Bacillota</taxon>
        <taxon>Bacilli</taxon>
        <taxon>Bacillales</taxon>
        <taxon>Paenibacillaceae</taxon>
        <taxon>Paenibacillus</taxon>
    </lineage>
</organism>
<dbReference type="Gene3D" id="1.10.3720.10">
    <property type="entry name" value="MetI-like"/>
    <property type="match status" value="1"/>
</dbReference>
<dbReference type="EMBL" id="JBHUME010000019">
    <property type="protein sequence ID" value="MFD2615437.1"/>
    <property type="molecule type" value="Genomic_DNA"/>
</dbReference>
<keyword evidence="3" id="KW-1003">Cell membrane</keyword>
<keyword evidence="4 7" id="KW-0812">Transmembrane</keyword>
<evidence type="ECO:0000256" key="2">
    <source>
        <dbReference type="ARBA" id="ARBA00022448"/>
    </source>
</evidence>
<dbReference type="InterPro" id="IPR000515">
    <property type="entry name" value="MetI-like"/>
</dbReference>
<comment type="caution">
    <text evidence="9">The sequence shown here is derived from an EMBL/GenBank/DDBJ whole genome shotgun (WGS) entry which is preliminary data.</text>
</comment>
<dbReference type="InterPro" id="IPR035906">
    <property type="entry name" value="MetI-like_sf"/>
</dbReference>
<evidence type="ECO:0000256" key="7">
    <source>
        <dbReference type="RuleBase" id="RU363032"/>
    </source>
</evidence>
<feature type="transmembrane region" description="Helical" evidence="7">
    <location>
        <begin position="12"/>
        <end position="33"/>
    </location>
</feature>
<evidence type="ECO:0000256" key="1">
    <source>
        <dbReference type="ARBA" id="ARBA00004651"/>
    </source>
</evidence>
<name>A0ABW5PJ34_9BACL</name>
<evidence type="ECO:0000256" key="5">
    <source>
        <dbReference type="ARBA" id="ARBA00022989"/>
    </source>
</evidence>
<gene>
    <name evidence="9" type="ORF">ACFSUF_23820</name>
</gene>
<dbReference type="RefSeq" id="WP_377607316.1">
    <property type="nucleotide sequence ID" value="NZ_JBHUME010000019.1"/>
</dbReference>
<feature type="transmembrane region" description="Helical" evidence="7">
    <location>
        <begin position="140"/>
        <end position="160"/>
    </location>
</feature>
<feature type="domain" description="ABC transmembrane type-1" evidence="8">
    <location>
        <begin position="73"/>
        <end position="278"/>
    </location>
</feature>
<dbReference type="Proteomes" id="UP001597541">
    <property type="component" value="Unassembled WGS sequence"/>
</dbReference>
<dbReference type="CDD" id="cd06261">
    <property type="entry name" value="TM_PBP2"/>
    <property type="match status" value="1"/>
</dbReference>
<dbReference type="PROSITE" id="PS50928">
    <property type="entry name" value="ABC_TM1"/>
    <property type="match status" value="1"/>
</dbReference>
<reference evidence="10" key="1">
    <citation type="journal article" date="2019" name="Int. J. Syst. Evol. Microbiol.">
        <title>The Global Catalogue of Microorganisms (GCM) 10K type strain sequencing project: providing services to taxonomists for standard genome sequencing and annotation.</title>
        <authorList>
            <consortium name="The Broad Institute Genomics Platform"/>
            <consortium name="The Broad Institute Genome Sequencing Center for Infectious Disease"/>
            <person name="Wu L."/>
            <person name="Ma J."/>
        </authorList>
    </citation>
    <scope>NUCLEOTIDE SEQUENCE [LARGE SCALE GENOMIC DNA]</scope>
    <source>
        <strain evidence="10">KCTC 3950</strain>
    </source>
</reference>
<accession>A0ABW5PJ34</accession>
<evidence type="ECO:0000313" key="10">
    <source>
        <dbReference type="Proteomes" id="UP001597541"/>
    </source>
</evidence>
<keyword evidence="2 7" id="KW-0813">Transport</keyword>
<dbReference type="PANTHER" id="PTHR43744">
    <property type="entry name" value="ABC TRANSPORTER PERMEASE PROTEIN MG189-RELATED-RELATED"/>
    <property type="match status" value="1"/>
</dbReference>
<feature type="transmembrane region" description="Helical" evidence="7">
    <location>
        <begin position="181"/>
        <end position="206"/>
    </location>
</feature>
<dbReference type="SUPFAM" id="SSF161098">
    <property type="entry name" value="MetI-like"/>
    <property type="match status" value="1"/>
</dbReference>
<keyword evidence="6 7" id="KW-0472">Membrane</keyword>
<feature type="transmembrane region" description="Helical" evidence="7">
    <location>
        <begin position="259"/>
        <end position="278"/>
    </location>
</feature>
<keyword evidence="5 7" id="KW-1133">Transmembrane helix</keyword>
<feature type="transmembrane region" description="Helical" evidence="7">
    <location>
        <begin position="108"/>
        <end position="128"/>
    </location>
</feature>
<comment type="similarity">
    <text evidence="7">Belongs to the binding-protein-dependent transport system permease family.</text>
</comment>